<feature type="signal peptide" evidence="2">
    <location>
        <begin position="1"/>
        <end position="26"/>
    </location>
</feature>
<protein>
    <submittedName>
        <fullName evidence="3">Uncharacterized protein</fullName>
    </submittedName>
</protein>
<keyword evidence="4" id="KW-1185">Reference proteome</keyword>
<evidence type="ECO:0000313" key="4">
    <source>
        <dbReference type="Proteomes" id="UP001163846"/>
    </source>
</evidence>
<organism evidence="3 4">
    <name type="scientific">Lentinula raphanica</name>
    <dbReference type="NCBI Taxonomy" id="153919"/>
    <lineage>
        <taxon>Eukaryota</taxon>
        <taxon>Fungi</taxon>
        <taxon>Dikarya</taxon>
        <taxon>Basidiomycota</taxon>
        <taxon>Agaricomycotina</taxon>
        <taxon>Agaricomycetes</taxon>
        <taxon>Agaricomycetidae</taxon>
        <taxon>Agaricales</taxon>
        <taxon>Marasmiineae</taxon>
        <taxon>Omphalotaceae</taxon>
        <taxon>Lentinula</taxon>
    </lineage>
</organism>
<dbReference type="AlphaFoldDB" id="A0AA38UGE2"/>
<reference evidence="3" key="1">
    <citation type="submission" date="2022-08" db="EMBL/GenBank/DDBJ databases">
        <authorList>
            <consortium name="DOE Joint Genome Institute"/>
            <person name="Min B."/>
            <person name="Riley R."/>
            <person name="Sierra-Patev S."/>
            <person name="Naranjo-Ortiz M."/>
            <person name="Looney B."/>
            <person name="Konkel Z."/>
            <person name="Slot J.C."/>
            <person name="Sakamoto Y."/>
            <person name="Steenwyk J.L."/>
            <person name="Rokas A."/>
            <person name="Carro J."/>
            <person name="Camarero S."/>
            <person name="Ferreira P."/>
            <person name="Molpeceres G."/>
            <person name="Ruiz-Duenas F.J."/>
            <person name="Serrano A."/>
            <person name="Henrissat B."/>
            <person name="Drula E."/>
            <person name="Hughes K.W."/>
            <person name="Mata J.L."/>
            <person name="Ishikawa N.K."/>
            <person name="Vargas-Isla R."/>
            <person name="Ushijima S."/>
            <person name="Smith C.A."/>
            <person name="Ahrendt S."/>
            <person name="Andreopoulos W."/>
            <person name="He G."/>
            <person name="Labutti K."/>
            <person name="Lipzen A."/>
            <person name="Ng V."/>
            <person name="Sandor L."/>
            <person name="Barry K."/>
            <person name="Martinez A.T."/>
            <person name="Xiao Y."/>
            <person name="Gibbons J.G."/>
            <person name="Terashima K."/>
            <person name="Hibbett D.S."/>
            <person name="Grigoriev I.V."/>
        </authorList>
    </citation>
    <scope>NUCLEOTIDE SEQUENCE</scope>
    <source>
        <strain evidence="3">TFB9207</strain>
    </source>
</reference>
<feature type="region of interest" description="Disordered" evidence="1">
    <location>
        <begin position="140"/>
        <end position="181"/>
    </location>
</feature>
<sequence>MHLRSICCGKNALLFAFLFVVHTASALPMNNPHWTEAGSSTLSGTTATPMVVRVPGDGEVVVLHYEGECDQSVYQPEFHSVQARIISKMGIRESQFRCYSGHGIPRWGPDGSIRFKYYIVPINHEHPWDCPIPENWGEPEGSGRVTLRPNKPMEVTLTPSPIREGEPVLTQTLPGGPGEPASVRTFSGRFGDDEMPVWDQSTKTYRKIQVKDT</sequence>
<gene>
    <name evidence="3" type="ORF">F5878DRAFT_80599</name>
</gene>
<feature type="chain" id="PRO_5041327988" evidence="2">
    <location>
        <begin position="27"/>
        <end position="213"/>
    </location>
</feature>
<evidence type="ECO:0000256" key="1">
    <source>
        <dbReference type="SAM" id="MobiDB-lite"/>
    </source>
</evidence>
<dbReference type="Proteomes" id="UP001163846">
    <property type="component" value="Unassembled WGS sequence"/>
</dbReference>
<keyword evidence="2" id="KW-0732">Signal</keyword>
<proteinExistence type="predicted"/>
<name>A0AA38UGE2_9AGAR</name>
<evidence type="ECO:0000256" key="2">
    <source>
        <dbReference type="SAM" id="SignalP"/>
    </source>
</evidence>
<dbReference type="EMBL" id="MU806089">
    <property type="protein sequence ID" value="KAJ3840210.1"/>
    <property type="molecule type" value="Genomic_DNA"/>
</dbReference>
<evidence type="ECO:0000313" key="3">
    <source>
        <dbReference type="EMBL" id="KAJ3840210.1"/>
    </source>
</evidence>
<comment type="caution">
    <text evidence="3">The sequence shown here is derived from an EMBL/GenBank/DDBJ whole genome shotgun (WGS) entry which is preliminary data.</text>
</comment>
<accession>A0AA38UGE2</accession>